<keyword evidence="5" id="KW-1185">Reference proteome</keyword>
<dbReference type="GO" id="GO:0016651">
    <property type="term" value="F:oxidoreductase activity, acting on NAD(P)H"/>
    <property type="evidence" value="ECO:0007669"/>
    <property type="project" value="TreeGrafter"/>
</dbReference>
<feature type="region of interest" description="Disordered" evidence="3">
    <location>
        <begin position="211"/>
        <end position="246"/>
    </location>
</feature>
<dbReference type="PANTHER" id="PTHR48106:SF18">
    <property type="entry name" value="QUINONE OXIDOREDUCTASE PIG3"/>
    <property type="match status" value="1"/>
</dbReference>
<accession>A0A084BA46</accession>
<dbReference type="AlphaFoldDB" id="A0A084BA46"/>
<dbReference type="GO" id="GO:0070402">
    <property type="term" value="F:NADPH binding"/>
    <property type="evidence" value="ECO:0007669"/>
    <property type="project" value="TreeGrafter"/>
</dbReference>
<evidence type="ECO:0000256" key="2">
    <source>
        <dbReference type="ARBA" id="ARBA00023002"/>
    </source>
</evidence>
<evidence type="ECO:0000256" key="3">
    <source>
        <dbReference type="SAM" id="MobiDB-lite"/>
    </source>
</evidence>
<feature type="compositionally biased region" description="Basic and acidic residues" evidence="3">
    <location>
        <begin position="211"/>
        <end position="220"/>
    </location>
</feature>
<dbReference type="OrthoDB" id="203908at2759"/>
<reference evidence="4 5" key="1">
    <citation type="journal article" date="2014" name="BMC Genomics">
        <title>Comparative genome sequencing reveals chemotype-specific gene clusters in the toxigenic black mold Stachybotrys.</title>
        <authorList>
            <person name="Semeiks J."/>
            <person name="Borek D."/>
            <person name="Otwinowski Z."/>
            <person name="Grishin N.V."/>
        </authorList>
    </citation>
    <scope>NUCLEOTIDE SEQUENCE [LARGE SCALE GENOMIC DNA]</scope>
    <source>
        <strain evidence="5">CBS 109288 / IBT 7711</strain>
    </source>
</reference>
<name>A0A084BA46_STACB</name>
<dbReference type="InterPro" id="IPR036291">
    <property type="entry name" value="NAD(P)-bd_dom_sf"/>
</dbReference>
<evidence type="ECO:0000313" key="5">
    <source>
        <dbReference type="Proteomes" id="UP000028045"/>
    </source>
</evidence>
<evidence type="ECO:0008006" key="6">
    <source>
        <dbReference type="Google" id="ProtNLM"/>
    </source>
</evidence>
<dbReference type="Pfam" id="PF13602">
    <property type="entry name" value="ADH_zinc_N_2"/>
    <property type="match status" value="1"/>
</dbReference>
<dbReference type="EMBL" id="KL647570">
    <property type="protein sequence ID" value="KEY74425.1"/>
    <property type="molecule type" value="Genomic_DNA"/>
</dbReference>
<organism evidence="4 5">
    <name type="scientific">Stachybotrys chartarum (strain CBS 109288 / IBT 7711)</name>
    <name type="common">Toxic black mold</name>
    <name type="synonym">Stilbospora chartarum</name>
    <dbReference type="NCBI Taxonomy" id="1280523"/>
    <lineage>
        <taxon>Eukaryota</taxon>
        <taxon>Fungi</taxon>
        <taxon>Dikarya</taxon>
        <taxon>Ascomycota</taxon>
        <taxon>Pezizomycotina</taxon>
        <taxon>Sordariomycetes</taxon>
        <taxon>Hypocreomycetidae</taxon>
        <taxon>Hypocreales</taxon>
        <taxon>Stachybotryaceae</taxon>
        <taxon>Stachybotrys</taxon>
    </lineage>
</organism>
<dbReference type="SUPFAM" id="SSF51735">
    <property type="entry name" value="NAD(P)-binding Rossmann-fold domains"/>
    <property type="match status" value="1"/>
</dbReference>
<gene>
    <name evidence="4" type="ORF">S7711_04465</name>
</gene>
<proteinExistence type="predicted"/>
<protein>
    <recommendedName>
        <fullName evidence="6">Enoyl reductase (ER) domain-containing protein</fullName>
    </recommendedName>
</protein>
<evidence type="ECO:0000256" key="1">
    <source>
        <dbReference type="ARBA" id="ARBA00022857"/>
    </source>
</evidence>
<keyword evidence="1" id="KW-0521">NADP</keyword>
<dbReference type="PANTHER" id="PTHR48106">
    <property type="entry name" value="QUINONE OXIDOREDUCTASE PIG3-RELATED"/>
    <property type="match status" value="1"/>
</dbReference>
<keyword evidence="2" id="KW-0560">Oxidoreductase</keyword>
<dbReference type="Gene3D" id="3.40.50.720">
    <property type="entry name" value="NAD(P)-binding Rossmann-like Domain"/>
    <property type="match status" value="1"/>
</dbReference>
<dbReference type="Proteomes" id="UP000028045">
    <property type="component" value="Unassembled WGS sequence"/>
</dbReference>
<dbReference type="Gene3D" id="3.90.180.10">
    <property type="entry name" value="Medium-chain alcohol dehydrogenases, catalytic domain"/>
    <property type="match status" value="1"/>
</dbReference>
<dbReference type="HOGENOM" id="CLU_1062347_0_0_1"/>
<sequence length="262" mass="28403">MQALHMVGGYQPGTTNSILWHAGASAVSCAGIQLSRTAHLFSDSHDAGCRQAPRVFASTRSDDKVHFCVEEQGCTGAVNITNGDWVDKIKAMNDGHGIDLIMDYLGGPYLEANLDMLAMDGRLVQLGLLEGSTRRTRSLEYQIKLRDLFVKHVLPKLVSGQLTHALDLTLPWEDVAKAHEAMETNATKGKVWTELPTTKRLATLVGAHEVADGASSKDQRNAASETLKQAEHDELTDGADYGEGEKCHVGRVGNDVASVQLR</sequence>
<evidence type="ECO:0000313" key="4">
    <source>
        <dbReference type="EMBL" id="KEY74425.1"/>
    </source>
</evidence>